<dbReference type="InterPro" id="IPR000760">
    <property type="entry name" value="Inositol_monophosphatase-like"/>
</dbReference>
<dbReference type="EMBL" id="CP136920">
    <property type="protein sequence ID" value="WOO41496.1"/>
    <property type="molecule type" value="Genomic_DNA"/>
</dbReference>
<dbReference type="GO" id="GO:0008934">
    <property type="term" value="F:inositol monophosphate 1-phosphatase activity"/>
    <property type="evidence" value="ECO:0007669"/>
    <property type="project" value="TreeGrafter"/>
</dbReference>
<evidence type="ECO:0000313" key="5">
    <source>
        <dbReference type="EMBL" id="WOO41496.1"/>
    </source>
</evidence>
<evidence type="ECO:0000256" key="1">
    <source>
        <dbReference type="ARBA" id="ARBA00022723"/>
    </source>
</evidence>
<dbReference type="SUPFAM" id="SSF56655">
    <property type="entry name" value="Carbohydrate phosphatase"/>
    <property type="match status" value="1"/>
</dbReference>
<dbReference type="GO" id="GO:0006020">
    <property type="term" value="P:inositol metabolic process"/>
    <property type="evidence" value="ECO:0007669"/>
    <property type="project" value="TreeGrafter"/>
</dbReference>
<evidence type="ECO:0000256" key="2">
    <source>
        <dbReference type="ARBA" id="ARBA00022801"/>
    </source>
</evidence>
<sequence>MSETETYYDLAVKSAHAAGAILRKGAGLRHVNMQDSKDVKLKADVESEKLIRELLSPTGLPIVGEEEGGDESLPQSDELYWVVDPLDGTYNYLRGTPLCCVSIGLMRGWEPVLGVIYNFNNDETYSAMADGLLLINKEPIAPEWPENIDHASLVTGFPAGRDYSTEALTAFVTDIQRFQKIRMIGSAALAIAYVASGKADAYCEESIRLWDIAGGLALAKASGAHYSIKPSATPDKAFSCNIWITGRKEWLPA</sequence>
<dbReference type="PROSITE" id="PS00630">
    <property type="entry name" value="IMP_2"/>
    <property type="match status" value="1"/>
</dbReference>
<dbReference type="CDD" id="cd01637">
    <property type="entry name" value="IMPase_like"/>
    <property type="match status" value="1"/>
</dbReference>
<dbReference type="Pfam" id="PF00459">
    <property type="entry name" value="Inositol_P"/>
    <property type="match status" value="1"/>
</dbReference>
<dbReference type="PROSITE" id="PS00629">
    <property type="entry name" value="IMP_1"/>
    <property type="match status" value="1"/>
</dbReference>
<dbReference type="GO" id="GO:0046854">
    <property type="term" value="P:phosphatidylinositol phosphate biosynthetic process"/>
    <property type="evidence" value="ECO:0007669"/>
    <property type="project" value="InterPro"/>
</dbReference>
<dbReference type="Proteomes" id="UP001304300">
    <property type="component" value="Chromosome"/>
</dbReference>
<gene>
    <name evidence="5" type="ORF">RZN69_00245</name>
</gene>
<protein>
    <submittedName>
        <fullName evidence="5">Inositol monophosphatase family protein</fullName>
    </submittedName>
</protein>
<organism evidence="5 6">
    <name type="scientific">Rubellicoccus peritrichatus</name>
    <dbReference type="NCBI Taxonomy" id="3080537"/>
    <lineage>
        <taxon>Bacteria</taxon>
        <taxon>Pseudomonadati</taxon>
        <taxon>Verrucomicrobiota</taxon>
        <taxon>Opitutia</taxon>
        <taxon>Puniceicoccales</taxon>
        <taxon>Cerasicoccaceae</taxon>
        <taxon>Rubellicoccus</taxon>
    </lineage>
</organism>
<dbReference type="GO" id="GO:0046872">
    <property type="term" value="F:metal ion binding"/>
    <property type="evidence" value="ECO:0007669"/>
    <property type="project" value="UniProtKB-KW"/>
</dbReference>
<feature type="binding site" evidence="4">
    <location>
        <position position="65"/>
    </location>
    <ligand>
        <name>Mg(2+)</name>
        <dbReference type="ChEBI" id="CHEBI:18420"/>
        <label>1</label>
        <note>catalytic</note>
    </ligand>
</feature>
<dbReference type="PANTHER" id="PTHR20854">
    <property type="entry name" value="INOSITOL MONOPHOSPHATASE"/>
    <property type="match status" value="1"/>
</dbReference>
<dbReference type="InterPro" id="IPR020583">
    <property type="entry name" value="Inositol_monoP_metal-BS"/>
</dbReference>
<evidence type="ECO:0000256" key="4">
    <source>
        <dbReference type="PIRSR" id="PIRSR600760-2"/>
    </source>
</evidence>
<keyword evidence="2" id="KW-0378">Hydrolase</keyword>
<dbReference type="RefSeq" id="WP_317833980.1">
    <property type="nucleotide sequence ID" value="NZ_CP136920.1"/>
</dbReference>
<accession>A0AAQ3L9D2</accession>
<feature type="binding site" evidence="4">
    <location>
        <position position="84"/>
    </location>
    <ligand>
        <name>Mg(2+)</name>
        <dbReference type="ChEBI" id="CHEBI:18420"/>
        <label>1</label>
        <note>catalytic</note>
    </ligand>
</feature>
<keyword evidence="1 4" id="KW-0479">Metal-binding</keyword>
<dbReference type="KEGG" id="puo:RZN69_00245"/>
<feature type="binding site" evidence="4">
    <location>
        <position position="211"/>
    </location>
    <ligand>
        <name>Mg(2+)</name>
        <dbReference type="ChEBI" id="CHEBI:18420"/>
        <label>1</label>
        <note>catalytic</note>
    </ligand>
</feature>
<dbReference type="Gene3D" id="3.30.540.10">
    <property type="entry name" value="Fructose-1,6-Bisphosphatase, subunit A, domain 1"/>
    <property type="match status" value="1"/>
</dbReference>
<keyword evidence="3 4" id="KW-0460">Magnesium</keyword>
<proteinExistence type="predicted"/>
<feature type="binding site" evidence="4">
    <location>
        <position position="87"/>
    </location>
    <ligand>
        <name>Mg(2+)</name>
        <dbReference type="ChEBI" id="CHEBI:18420"/>
        <label>1</label>
        <note>catalytic</note>
    </ligand>
</feature>
<feature type="binding site" evidence="4">
    <location>
        <position position="86"/>
    </location>
    <ligand>
        <name>Mg(2+)</name>
        <dbReference type="ChEBI" id="CHEBI:18420"/>
        <label>1</label>
        <note>catalytic</note>
    </ligand>
</feature>
<dbReference type="PRINTS" id="PR00377">
    <property type="entry name" value="IMPHPHTASES"/>
</dbReference>
<dbReference type="Gene3D" id="3.40.190.80">
    <property type="match status" value="1"/>
</dbReference>
<dbReference type="AlphaFoldDB" id="A0AAQ3L9D2"/>
<comment type="cofactor">
    <cofactor evidence="4">
        <name>Mg(2+)</name>
        <dbReference type="ChEBI" id="CHEBI:18420"/>
    </cofactor>
</comment>
<evidence type="ECO:0000256" key="3">
    <source>
        <dbReference type="ARBA" id="ARBA00022842"/>
    </source>
</evidence>
<dbReference type="PANTHER" id="PTHR20854:SF4">
    <property type="entry name" value="INOSITOL-1-MONOPHOSPHATASE-RELATED"/>
    <property type="match status" value="1"/>
</dbReference>
<reference evidence="5 6" key="1">
    <citation type="submission" date="2023-10" db="EMBL/GenBank/DDBJ databases">
        <title>Rubellicoccus peritrichatus gen. nov., sp. nov., isolated from an algae of coral reef tank.</title>
        <authorList>
            <person name="Luo J."/>
        </authorList>
    </citation>
    <scope>NUCLEOTIDE SEQUENCE [LARGE SCALE GENOMIC DNA]</scope>
    <source>
        <strain evidence="5 6">CR14</strain>
    </source>
</reference>
<name>A0AAQ3L9D2_9BACT</name>
<keyword evidence="6" id="KW-1185">Reference proteome</keyword>
<dbReference type="GO" id="GO:0007165">
    <property type="term" value="P:signal transduction"/>
    <property type="evidence" value="ECO:0007669"/>
    <property type="project" value="TreeGrafter"/>
</dbReference>
<evidence type="ECO:0000313" key="6">
    <source>
        <dbReference type="Proteomes" id="UP001304300"/>
    </source>
</evidence>
<dbReference type="InterPro" id="IPR020550">
    <property type="entry name" value="Inositol_monophosphatase_CS"/>
</dbReference>